<dbReference type="AlphaFoldDB" id="Q0YSX3"/>
<keyword evidence="6" id="KW-1185">Reference proteome</keyword>
<dbReference type="Proteomes" id="UP000004162">
    <property type="component" value="Unassembled WGS sequence"/>
</dbReference>
<feature type="signal peptide" evidence="3">
    <location>
        <begin position="1"/>
        <end position="22"/>
    </location>
</feature>
<evidence type="ECO:0000313" key="5">
    <source>
        <dbReference type="EMBL" id="EAT59491.1"/>
    </source>
</evidence>
<reference evidence="5 6" key="1">
    <citation type="submission" date="2006-07" db="EMBL/GenBank/DDBJ databases">
        <title>Annotation of the draft genome assembly of Chlorobium ferroxidans DSM 13031.</title>
        <authorList>
            <consortium name="US DOE Joint Genome Institute (JGI-ORNL)"/>
            <person name="Larimer F."/>
            <person name="Land M."/>
            <person name="Hauser L."/>
        </authorList>
    </citation>
    <scope>NUCLEOTIDE SEQUENCE [LARGE SCALE GENOMIC DNA]</scope>
    <source>
        <strain evidence="5 6">DSM 13031</strain>
    </source>
</reference>
<dbReference type="RefSeq" id="WP_006365922.1">
    <property type="nucleotide sequence ID" value="NZ_AASE01000004.1"/>
</dbReference>
<evidence type="ECO:0000256" key="3">
    <source>
        <dbReference type="SAM" id="SignalP"/>
    </source>
</evidence>
<comment type="caution">
    <text evidence="5">The sequence shown here is derived from an EMBL/GenBank/DDBJ whole genome shotgun (WGS) entry which is preliminary data.</text>
</comment>
<organism evidence="5 6">
    <name type="scientific">Chlorobium ferrooxidans DSM 13031</name>
    <dbReference type="NCBI Taxonomy" id="377431"/>
    <lineage>
        <taxon>Bacteria</taxon>
        <taxon>Pseudomonadati</taxon>
        <taxon>Chlorobiota</taxon>
        <taxon>Chlorobiia</taxon>
        <taxon>Chlorobiales</taxon>
        <taxon>Chlorobiaceae</taxon>
        <taxon>Chlorobium/Pelodictyon group</taxon>
        <taxon>Chlorobium</taxon>
    </lineage>
</organism>
<dbReference type="InterPro" id="IPR028081">
    <property type="entry name" value="Leu-bd"/>
</dbReference>
<feature type="domain" description="Leucine-binding protein" evidence="4">
    <location>
        <begin position="24"/>
        <end position="360"/>
    </location>
</feature>
<name>Q0YSX3_9CHLB</name>
<dbReference type="Gene3D" id="3.40.50.2300">
    <property type="match status" value="2"/>
</dbReference>
<dbReference type="OrthoDB" id="9791590at2"/>
<reference evidence="5 6" key="2">
    <citation type="submission" date="2006-07" db="EMBL/GenBank/DDBJ databases">
        <title>Sequencing of the draft genome and assembly of Chlorobium ferroxidans DSM 13031.</title>
        <authorList>
            <consortium name="US DOE Joint Genome Institute (JGI-PGF)"/>
            <person name="Copeland A."/>
            <person name="Lucas S."/>
            <person name="Lapidus A."/>
            <person name="Barry K."/>
            <person name="Glavina del Rio T."/>
            <person name="Dalin E."/>
            <person name="Tice H."/>
            <person name="Bruce D."/>
            <person name="Pitluck S."/>
            <person name="Richardson P."/>
        </authorList>
    </citation>
    <scope>NUCLEOTIDE SEQUENCE [LARGE SCALE GENOMIC DNA]</scope>
    <source>
        <strain evidence="5 6">DSM 13031</strain>
    </source>
</reference>
<dbReference type="InterPro" id="IPR051010">
    <property type="entry name" value="BCAA_transport"/>
</dbReference>
<keyword evidence="5" id="KW-0675">Receptor</keyword>
<dbReference type="PANTHER" id="PTHR30483">
    <property type="entry name" value="LEUCINE-SPECIFIC-BINDING PROTEIN"/>
    <property type="match status" value="1"/>
</dbReference>
<gene>
    <name evidence="5" type="ORF">CferDRAFT_1418</name>
</gene>
<comment type="similarity">
    <text evidence="1">Belongs to the leucine-binding protein family.</text>
</comment>
<evidence type="ECO:0000256" key="2">
    <source>
        <dbReference type="ARBA" id="ARBA00022729"/>
    </source>
</evidence>
<sequence>MKKLLLSLATAVLLALPLAGEAAPLKIGFINSITGKEAQIGENLTNGAALAIEDLRSKGVQVDFVREDDGGDPKNALAAYEKLVTRDGVIGVVGPYTSGCANVVASRADQYQVPLLVPAAAKEEITRNGYKNVFRLNAPADVYSRVLLSAVAPYKPKTIAYVYAATDFGVSTVKTAQVNAASMGLKEVANEKYQQGQPDYRATLSKVKAANPDLVFLVSYDADAILLMRQAKEIGLAPKAFLGAGAGYTTAQFAQQKEISNLVISATQWTDDVNWPGAANFAKRYQAKFAKEPSYHAACAYEAVRIMVDTAAKTRTAAKLRAGLKAGSWNGIMGPVKFADYSGFTNQNNHPMLVQQLQNGKTETVYPAQFSKKRLVYPFKR</sequence>
<keyword evidence="2 3" id="KW-0732">Signal</keyword>
<feature type="chain" id="PRO_5004179309" evidence="3">
    <location>
        <begin position="23"/>
        <end position="381"/>
    </location>
</feature>
<evidence type="ECO:0000259" key="4">
    <source>
        <dbReference type="Pfam" id="PF13458"/>
    </source>
</evidence>
<evidence type="ECO:0000313" key="6">
    <source>
        <dbReference type="Proteomes" id="UP000004162"/>
    </source>
</evidence>
<dbReference type="SUPFAM" id="SSF53822">
    <property type="entry name" value="Periplasmic binding protein-like I"/>
    <property type="match status" value="1"/>
</dbReference>
<protein>
    <submittedName>
        <fullName evidence="5">Extracellular ligand-binding receptor</fullName>
    </submittedName>
</protein>
<dbReference type="Pfam" id="PF13458">
    <property type="entry name" value="Peripla_BP_6"/>
    <property type="match status" value="1"/>
</dbReference>
<dbReference type="EMBL" id="AASE01000004">
    <property type="protein sequence ID" value="EAT59491.1"/>
    <property type="molecule type" value="Genomic_DNA"/>
</dbReference>
<proteinExistence type="inferred from homology"/>
<dbReference type="PANTHER" id="PTHR30483:SF37">
    <property type="entry name" value="ABC TRANSPORTER SUBSTRATE-BINDING PROTEIN"/>
    <property type="match status" value="1"/>
</dbReference>
<dbReference type="InterPro" id="IPR028082">
    <property type="entry name" value="Peripla_BP_I"/>
</dbReference>
<accession>Q0YSX3</accession>
<evidence type="ECO:0000256" key="1">
    <source>
        <dbReference type="ARBA" id="ARBA00010062"/>
    </source>
</evidence>